<evidence type="ECO:0008006" key="4">
    <source>
        <dbReference type="Google" id="ProtNLM"/>
    </source>
</evidence>
<evidence type="ECO:0000256" key="1">
    <source>
        <dbReference type="SAM" id="MobiDB-lite"/>
    </source>
</evidence>
<gene>
    <name evidence="2" type="ORF">EJ065_3874</name>
</gene>
<feature type="region of interest" description="Disordered" evidence="1">
    <location>
        <begin position="151"/>
        <end position="179"/>
    </location>
</feature>
<protein>
    <recommendedName>
        <fullName evidence="4">Lipoprotein</fullName>
    </recommendedName>
</protein>
<dbReference type="AlphaFoldDB" id="A0A410RU34"/>
<proteinExistence type="predicted"/>
<feature type="compositionally biased region" description="Low complexity" evidence="1">
    <location>
        <begin position="169"/>
        <end position="179"/>
    </location>
</feature>
<feature type="compositionally biased region" description="Pro residues" evidence="1">
    <location>
        <begin position="156"/>
        <end position="168"/>
    </location>
</feature>
<dbReference type="Proteomes" id="UP000288758">
    <property type="component" value="Chromosome"/>
</dbReference>
<evidence type="ECO:0000313" key="3">
    <source>
        <dbReference type="Proteomes" id="UP000288758"/>
    </source>
</evidence>
<dbReference type="RefSeq" id="WP_128797208.1">
    <property type="nucleotide sequence ID" value="NZ_CP034669.1"/>
</dbReference>
<accession>A0A410RU34</accession>
<organism evidence="2 3">
    <name type="scientific">Corallococcus coralloides</name>
    <name type="common">Myxococcus coralloides</name>
    <dbReference type="NCBI Taxonomy" id="184914"/>
    <lineage>
        <taxon>Bacteria</taxon>
        <taxon>Pseudomonadati</taxon>
        <taxon>Myxococcota</taxon>
        <taxon>Myxococcia</taxon>
        <taxon>Myxococcales</taxon>
        <taxon>Cystobacterineae</taxon>
        <taxon>Myxococcaceae</taxon>
        <taxon>Corallococcus</taxon>
    </lineage>
</organism>
<dbReference type="PROSITE" id="PS51257">
    <property type="entry name" value="PROKAR_LIPOPROTEIN"/>
    <property type="match status" value="1"/>
</dbReference>
<name>A0A410RU34_CORCK</name>
<reference evidence="2 3" key="1">
    <citation type="submission" date="2018-12" db="EMBL/GenBank/DDBJ databases">
        <title>Complete Genome Sequence of the Corallopyronin A producing Myxobacterium Corallococcus coralloides B035.</title>
        <authorList>
            <person name="Bouhired S.M."/>
            <person name="Rupp O."/>
            <person name="Blom J."/>
            <person name="Schaeberle T.F."/>
            <person name="Kehraus S."/>
            <person name="Schiefer A."/>
            <person name="Pfarr K."/>
            <person name="Goesmann A."/>
            <person name="Hoerauf A."/>
            <person name="Koenig G.M."/>
        </authorList>
    </citation>
    <scope>NUCLEOTIDE SEQUENCE [LARGE SCALE GENOMIC DNA]</scope>
    <source>
        <strain evidence="2 3">B035</strain>
    </source>
</reference>
<dbReference type="EMBL" id="CP034669">
    <property type="protein sequence ID" value="QAT85434.1"/>
    <property type="molecule type" value="Genomic_DNA"/>
</dbReference>
<sequence>MNLLRLSVVGVGVAFLVAGCGGRRSNSKVDFSQMGPSINSKRYANLEKIAARDLKCQEELTPQYLGENQYRMVGCNTEGVYELRCIMGHCAWIPDVRLRAEFDMGCGKAELQTSKLDRVTAGVVGCGKRATYRLRKAGYSYSWVLNSPVAQDETPAPAPAAAPAPVPAPADEVPVPTEL</sequence>
<evidence type="ECO:0000313" key="2">
    <source>
        <dbReference type="EMBL" id="QAT85434.1"/>
    </source>
</evidence>